<dbReference type="GO" id="GO:0005737">
    <property type="term" value="C:cytoplasm"/>
    <property type="evidence" value="ECO:0007669"/>
    <property type="project" value="UniProtKB-SubCell"/>
</dbReference>
<dbReference type="InterPro" id="IPR037895">
    <property type="entry name" value="NUDCD1"/>
</dbReference>
<comment type="subcellular location">
    <subcellularLocation>
        <location evidence="2">Cytoplasm</location>
    </subcellularLocation>
    <subcellularLocation>
        <location evidence="1">Nucleus</location>
    </subcellularLocation>
</comment>
<protein>
    <recommendedName>
        <fullName evidence="3">NudC domain-containing protein 1</fullName>
    </recommendedName>
</protein>
<evidence type="ECO:0000256" key="4">
    <source>
        <dbReference type="ARBA" id="ARBA00022490"/>
    </source>
</evidence>
<keyword evidence="8" id="KW-1185">Reference proteome</keyword>
<dbReference type="SUPFAM" id="SSF49764">
    <property type="entry name" value="HSP20-like chaperones"/>
    <property type="match status" value="1"/>
</dbReference>
<sequence length="566" mass="64004">MSPTLIELNPNRLLLDPNFDGYKLSLQDIPKKRKELTNSVDRVLLNTHQYSLLHANLYGLHNHLVGDPYDDSTSDSVYYIDSELNICKLYVDPFNDEIIEPIELLRLPRNRDRTTGDYNVSLKFVSSDLAVAGDGTGWFYIIDTGSRNDDDNFSICFSDEVAGQDEPFLLLDAVLKGNVELHVLALSLKQEDKNERYYNVVHWITFSKEQDSWGQTALRRVRNNGCIKYCYLEKNCDSIYIVSDENSVFTLNSDVPIVDTPSKVEAKIYKWSQGIEDVTIKIPLPDNPMKQRVKVETTTSNILVKYEENTLISGDLSSSIDSDVTVWSLEGNVLEITLNKTETGNIWPELIKNDTTGEYILETCIVEDVNKLSNFTSANEEIPQTGTTFNSQQVEECDFEIDKTIAFERLCGHTNTPTHRINLGCHHVSVIGCITDGSPPAIGIRHDVDVCLWQPRIDGEQFSIKHEGTLLALGYVQASKQNRKFTACPPNLSYAVICESTGHLFIYRQNKSVANTELRNRSSGRRVNSIAQQQVVRLAQEEVLGIYPANNHLFLLHEKSLTILQL</sequence>
<dbReference type="InterPro" id="IPR007052">
    <property type="entry name" value="CS_dom"/>
</dbReference>
<dbReference type="EMBL" id="OU900098">
    <property type="protein sequence ID" value="CAG9862120.1"/>
    <property type="molecule type" value="Genomic_DNA"/>
</dbReference>
<dbReference type="InterPro" id="IPR008978">
    <property type="entry name" value="HSP20-like_chaperone"/>
</dbReference>
<dbReference type="Pfam" id="PF04969">
    <property type="entry name" value="CS"/>
    <property type="match status" value="1"/>
</dbReference>
<dbReference type="AlphaFoldDB" id="A0A9N9TNI4"/>
<dbReference type="PANTHER" id="PTHR21664">
    <property type="entry name" value="CHRONIC MYELOGENOUS LEUKEMIA TUMOR ANTIGEN 66"/>
    <property type="match status" value="1"/>
</dbReference>
<evidence type="ECO:0000256" key="5">
    <source>
        <dbReference type="ARBA" id="ARBA00023242"/>
    </source>
</evidence>
<evidence type="ECO:0000256" key="3">
    <source>
        <dbReference type="ARBA" id="ARBA00018915"/>
    </source>
</evidence>
<dbReference type="Gene3D" id="2.60.40.790">
    <property type="match status" value="1"/>
</dbReference>
<keyword evidence="4" id="KW-0963">Cytoplasm</keyword>
<dbReference type="PROSITE" id="PS51203">
    <property type="entry name" value="CS"/>
    <property type="match status" value="1"/>
</dbReference>
<evidence type="ECO:0000256" key="1">
    <source>
        <dbReference type="ARBA" id="ARBA00004123"/>
    </source>
</evidence>
<evidence type="ECO:0000256" key="2">
    <source>
        <dbReference type="ARBA" id="ARBA00004496"/>
    </source>
</evidence>
<name>A0A9N9TNI4_PHYSR</name>
<feature type="domain" description="CS" evidence="6">
    <location>
        <begin position="264"/>
        <end position="351"/>
    </location>
</feature>
<organism evidence="7 8">
    <name type="scientific">Phyllotreta striolata</name>
    <name type="common">Striped flea beetle</name>
    <name type="synonym">Crioceris striolata</name>
    <dbReference type="NCBI Taxonomy" id="444603"/>
    <lineage>
        <taxon>Eukaryota</taxon>
        <taxon>Metazoa</taxon>
        <taxon>Ecdysozoa</taxon>
        <taxon>Arthropoda</taxon>
        <taxon>Hexapoda</taxon>
        <taxon>Insecta</taxon>
        <taxon>Pterygota</taxon>
        <taxon>Neoptera</taxon>
        <taxon>Endopterygota</taxon>
        <taxon>Coleoptera</taxon>
        <taxon>Polyphaga</taxon>
        <taxon>Cucujiformia</taxon>
        <taxon>Chrysomeloidea</taxon>
        <taxon>Chrysomelidae</taxon>
        <taxon>Galerucinae</taxon>
        <taxon>Alticini</taxon>
        <taxon>Phyllotreta</taxon>
    </lineage>
</organism>
<reference evidence="7" key="1">
    <citation type="submission" date="2022-01" db="EMBL/GenBank/DDBJ databases">
        <authorList>
            <person name="King R."/>
        </authorList>
    </citation>
    <scope>NUCLEOTIDE SEQUENCE</scope>
</reference>
<evidence type="ECO:0000259" key="6">
    <source>
        <dbReference type="PROSITE" id="PS51203"/>
    </source>
</evidence>
<keyword evidence="5" id="KW-0539">Nucleus</keyword>
<dbReference type="OrthoDB" id="428655at2759"/>
<dbReference type="CDD" id="cd06467">
    <property type="entry name" value="p23_NUDC_like"/>
    <property type="match status" value="1"/>
</dbReference>
<evidence type="ECO:0000313" key="7">
    <source>
        <dbReference type="EMBL" id="CAG9862120.1"/>
    </source>
</evidence>
<accession>A0A9N9TNI4</accession>
<dbReference type="Proteomes" id="UP001153712">
    <property type="component" value="Chromosome 5"/>
</dbReference>
<proteinExistence type="predicted"/>
<dbReference type="PANTHER" id="PTHR21664:SF1">
    <property type="entry name" value="NUDC DOMAIN-CONTAINING PROTEIN 1"/>
    <property type="match status" value="1"/>
</dbReference>
<gene>
    <name evidence="7" type="ORF">PHYEVI_LOCUS8442</name>
</gene>
<evidence type="ECO:0000313" key="8">
    <source>
        <dbReference type="Proteomes" id="UP001153712"/>
    </source>
</evidence>
<dbReference type="GO" id="GO:0005634">
    <property type="term" value="C:nucleus"/>
    <property type="evidence" value="ECO:0007669"/>
    <property type="project" value="UniProtKB-SubCell"/>
</dbReference>